<evidence type="ECO:0000256" key="5">
    <source>
        <dbReference type="ARBA" id="ARBA00022840"/>
    </source>
</evidence>
<evidence type="ECO:0000256" key="7">
    <source>
        <dbReference type="ARBA" id="ARBA00023125"/>
    </source>
</evidence>
<dbReference type="NCBIfam" id="TIGR00362">
    <property type="entry name" value="DnaA"/>
    <property type="match status" value="1"/>
</dbReference>
<accession>N6VEG3</accession>
<dbReference type="AlphaFoldDB" id="N6VEG3"/>
<organism evidence="14 15">
    <name type="scientific">Rhizobium freirei PRF 81</name>
    <dbReference type="NCBI Taxonomy" id="363754"/>
    <lineage>
        <taxon>Bacteria</taxon>
        <taxon>Pseudomonadati</taxon>
        <taxon>Pseudomonadota</taxon>
        <taxon>Alphaproteobacteria</taxon>
        <taxon>Hyphomicrobiales</taxon>
        <taxon>Rhizobiaceae</taxon>
        <taxon>Rhizobium/Agrobacterium group</taxon>
        <taxon>Rhizobium</taxon>
    </lineage>
</organism>
<dbReference type="PROSITE" id="PS01008">
    <property type="entry name" value="DNAA"/>
    <property type="match status" value="1"/>
</dbReference>
<dbReference type="Gene3D" id="3.40.50.300">
    <property type="entry name" value="P-loop containing nucleotide triphosphate hydrolases"/>
    <property type="match status" value="1"/>
</dbReference>
<keyword evidence="6 8" id="KW-0446">Lipid-binding</keyword>
<dbReference type="SMART" id="SM00382">
    <property type="entry name" value="AAA"/>
    <property type="match status" value="1"/>
</dbReference>
<feature type="binding site" evidence="8">
    <location>
        <position position="257"/>
    </location>
    <ligand>
        <name>ATP</name>
        <dbReference type="ChEBI" id="CHEBI:30616"/>
    </ligand>
</feature>
<feature type="domain" description="Chromosomal replication initiator DnaA C-terminal" evidence="13">
    <location>
        <begin position="461"/>
        <end position="530"/>
    </location>
</feature>
<comment type="caution">
    <text evidence="14">The sequence shown here is derived from an EMBL/GenBank/DDBJ whole genome shotgun (WGS) entry which is preliminary data.</text>
</comment>
<name>N6VEG3_9HYPH</name>
<dbReference type="InterPro" id="IPR020591">
    <property type="entry name" value="Chromosome_initiator_DnaA-like"/>
</dbReference>
<dbReference type="PANTHER" id="PTHR30050">
    <property type="entry name" value="CHROMOSOMAL REPLICATION INITIATOR PROTEIN DNAA"/>
    <property type="match status" value="1"/>
</dbReference>
<evidence type="ECO:0000256" key="6">
    <source>
        <dbReference type="ARBA" id="ARBA00023121"/>
    </source>
</evidence>
<evidence type="ECO:0000256" key="3">
    <source>
        <dbReference type="ARBA" id="ARBA00022705"/>
    </source>
</evidence>
<evidence type="ECO:0000256" key="4">
    <source>
        <dbReference type="ARBA" id="ARBA00022741"/>
    </source>
</evidence>
<evidence type="ECO:0000259" key="13">
    <source>
        <dbReference type="SMART" id="SM00760"/>
    </source>
</evidence>
<comment type="domain">
    <text evidence="8">Domain I is involved in oligomerization and binding regulators, domain II is flexibile and of varying length in different bacteria, domain III forms the AAA+ region, while domain IV binds dsDNA.</text>
</comment>
<dbReference type="CDD" id="cd06571">
    <property type="entry name" value="Bac_DnaA_C"/>
    <property type="match status" value="1"/>
</dbReference>
<evidence type="ECO:0000313" key="14">
    <source>
        <dbReference type="EMBL" id="ENN89482.1"/>
    </source>
</evidence>
<evidence type="ECO:0000256" key="8">
    <source>
        <dbReference type="HAMAP-Rule" id="MF_00377"/>
    </source>
</evidence>
<dbReference type="Proteomes" id="UP000012429">
    <property type="component" value="Unassembled WGS sequence"/>
</dbReference>
<dbReference type="STRING" id="363754.RHSP_65786"/>
<feature type="binding site" evidence="8">
    <location>
        <position position="261"/>
    </location>
    <ligand>
        <name>ATP</name>
        <dbReference type="ChEBI" id="CHEBI:30616"/>
    </ligand>
</feature>
<dbReference type="CDD" id="cd00009">
    <property type="entry name" value="AAA"/>
    <property type="match status" value="1"/>
</dbReference>
<dbReference type="GO" id="GO:0008289">
    <property type="term" value="F:lipid binding"/>
    <property type="evidence" value="ECO:0007669"/>
    <property type="project" value="UniProtKB-KW"/>
</dbReference>
<dbReference type="SUPFAM" id="SSF48295">
    <property type="entry name" value="TrpR-like"/>
    <property type="match status" value="1"/>
</dbReference>
<keyword evidence="2 8" id="KW-0963">Cytoplasm</keyword>
<dbReference type="SMART" id="SM00760">
    <property type="entry name" value="Bac_DnaA_C"/>
    <property type="match status" value="1"/>
</dbReference>
<dbReference type="InterPro" id="IPR018312">
    <property type="entry name" value="Chromosome_initiator_DnaA_CS"/>
</dbReference>
<dbReference type="InterPro" id="IPR013159">
    <property type="entry name" value="DnaA_C"/>
</dbReference>
<dbReference type="GO" id="GO:0005737">
    <property type="term" value="C:cytoplasm"/>
    <property type="evidence" value="ECO:0007669"/>
    <property type="project" value="UniProtKB-SubCell"/>
</dbReference>
<evidence type="ECO:0000256" key="11">
    <source>
        <dbReference type="RuleBase" id="RU004227"/>
    </source>
</evidence>
<dbReference type="GO" id="GO:0006275">
    <property type="term" value="P:regulation of DNA replication"/>
    <property type="evidence" value="ECO:0007669"/>
    <property type="project" value="UniProtKB-UniRule"/>
</dbReference>
<dbReference type="SUPFAM" id="SSF52540">
    <property type="entry name" value="P-loop containing nucleoside triphosphate hydrolases"/>
    <property type="match status" value="1"/>
</dbReference>
<comment type="similarity">
    <text evidence="1 8 11">Belongs to the DnaA family.</text>
</comment>
<comment type="caution">
    <text evidence="8">Lacks conserved residue(s) required for the propagation of feature annotation.</text>
</comment>
<proteinExistence type="inferred from homology"/>
<feature type="binding site" evidence="8">
    <location>
        <position position="259"/>
    </location>
    <ligand>
        <name>ATP</name>
        <dbReference type="ChEBI" id="CHEBI:30616"/>
    </ligand>
</feature>
<dbReference type="PRINTS" id="PR00051">
    <property type="entry name" value="DNAA"/>
</dbReference>
<evidence type="ECO:0000256" key="1">
    <source>
        <dbReference type="ARBA" id="ARBA00006583"/>
    </source>
</evidence>
<dbReference type="GO" id="GO:0006270">
    <property type="term" value="P:DNA replication initiation"/>
    <property type="evidence" value="ECO:0007669"/>
    <property type="project" value="UniProtKB-UniRule"/>
</dbReference>
<keyword evidence="4 8" id="KW-0547">Nucleotide-binding</keyword>
<dbReference type="FunFam" id="1.10.1750.10:FF:000002">
    <property type="entry name" value="Chromosomal replication initiator protein DnaA"/>
    <property type="match status" value="1"/>
</dbReference>
<evidence type="ECO:0000313" key="15">
    <source>
        <dbReference type="Proteomes" id="UP000012429"/>
    </source>
</evidence>
<dbReference type="Gene3D" id="1.10.8.60">
    <property type="match status" value="1"/>
</dbReference>
<keyword evidence="15" id="KW-1185">Reference proteome</keyword>
<feature type="domain" description="AAA+ ATPase" evidence="12">
    <location>
        <begin position="246"/>
        <end position="374"/>
    </location>
</feature>
<dbReference type="PATRIC" id="fig|363754.4.peg.578"/>
<dbReference type="GO" id="GO:0005886">
    <property type="term" value="C:plasma membrane"/>
    <property type="evidence" value="ECO:0007669"/>
    <property type="project" value="TreeGrafter"/>
</dbReference>
<reference evidence="14 15" key="1">
    <citation type="journal article" date="2012" name="BMC Genomics">
        <title>Genomic basis of broad host range and environmental adaptability of Rhizobium tropici CIAT 899 and Rhizobium sp. PRF 81 which are used in inoculants for common bean (Phaseolus vulgaris L.).</title>
        <authorList>
            <person name="Ormeno-Orrillo E."/>
            <person name="Menna P."/>
            <person name="Almeida L.G."/>
            <person name="Ollero F.J."/>
            <person name="Nicolas M.F."/>
            <person name="Pains Rodrigues E."/>
            <person name="Shigueyoshi Nakatani A."/>
            <person name="Silva Batista J.S."/>
            <person name="Oliveira Chueire L.M."/>
            <person name="Souza R.C."/>
            <person name="Ribeiro Vasconcelos A.T."/>
            <person name="Megias M."/>
            <person name="Hungria M."/>
            <person name="Martinez-Romero E."/>
        </authorList>
    </citation>
    <scope>NUCLEOTIDE SEQUENCE [LARGE SCALE GENOMIC DNA]</scope>
    <source>
        <strain evidence="14 15">PRF 81</strain>
    </source>
</reference>
<dbReference type="PANTHER" id="PTHR30050:SF2">
    <property type="entry name" value="CHROMOSOMAL REPLICATION INITIATOR PROTEIN DNAA"/>
    <property type="match status" value="1"/>
</dbReference>
<comment type="subcellular location">
    <subcellularLocation>
        <location evidence="8">Cytoplasm</location>
    </subcellularLocation>
</comment>
<gene>
    <name evidence="8 14" type="primary">dnaA</name>
    <name evidence="14" type="ORF">RHSP_65786</name>
</gene>
<feature type="region of interest" description="Domain I, interacts with DnaA modulators" evidence="8">
    <location>
        <begin position="1"/>
        <end position="166"/>
    </location>
</feature>
<evidence type="ECO:0000256" key="2">
    <source>
        <dbReference type="ARBA" id="ARBA00022490"/>
    </source>
</evidence>
<dbReference type="InterPro" id="IPR003593">
    <property type="entry name" value="AAA+_ATPase"/>
</dbReference>
<dbReference type="Pfam" id="PF11638">
    <property type="entry name" value="DnaA_N"/>
    <property type="match status" value="1"/>
</dbReference>
<keyword evidence="5 8" id="KW-0067">ATP-binding</keyword>
<sequence>MRRSLDNERDHHALAKTQGRWRYGCLAPQETVEGGIIMQIHTRTAGALENGDNAQAFGAVCLEAAGEKGDVAQGVLFERVSARLKAQVGPDVYASWFARLKLHSVSKSVVRLTVPTTFLKSWINNRYLELITSLFQAEDAEILKVEILVRTATRQGTKPSAEEQAAVPDQAAVAPIRRAVAQPAGQAVAQAVSAAAAARPSTAGSPLFGSPLDSRFTFDTFVEGSSNRVSLAAAKTIAEAGSGAVRFNPLFVHATVGLGKTHLLQAIANAAVQNPRGLRVVYLTAEYFMWRFATAIRDNDALTLKDSLRNIDLLIIDDMQFLQGKMIQHEFCHLLNMLLDSAKQVVVAADRAPWELESLDPRVRSRLQGGVAIEVEAPDYEMRLEILKRRLDAARQDDPSLEIPAELLSHVARNVTASGRELEGAFNQLIFRRSFEPNLTVERVDELLAHLVGSGEPRRVRIEDIQRIVARHYNVSRQELVSNRRTRVIVKPRQIAMYLSKTLTPRSFPEIGRRFGGRDHTTVLHAVRKIEELIAGDSKLSHEIELLKRLINE</sequence>
<keyword evidence="3 8" id="KW-0235">DNA replication</keyword>
<dbReference type="InterPro" id="IPR024633">
    <property type="entry name" value="DnaA_N_dom"/>
</dbReference>
<evidence type="ECO:0000256" key="10">
    <source>
        <dbReference type="RuleBase" id="RU000577"/>
    </source>
</evidence>
<dbReference type="Gene3D" id="1.10.1750.10">
    <property type="match status" value="1"/>
</dbReference>
<feature type="binding site" evidence="8">
    <location>
        <position position="260"/>
    </location>
    <ligand>
        <name>ATP</name>
        <dbReference type="ChEBI" id="CHEBI:30616"/>
    </ligand>
</feature>
<dbReference type="InterPro" id="IPR038454">
    <property type="entry name" value="DnaA_N_sf"/>
</dbReference>
<dbReference type="EMBL" id="AQHN01000006">
    <property type="protein sequence ID" value="ENN89482.1"/>
    <property type="molecule type" value="Genomic_DNA"/>
</dbReference>
<feature type="region of interest" description="Domain IV, binds dsDNA" evidence="8">
    <location>
        <begin position="434"/>
        <end position="553"/>
    </location>
</feature>
<comment type="function">
    <text evidence="8 10">Plays an essential role in the initiation and regulation of chromosomal replication. ATP-DnaA binds to the origin of replication (oriC) to initiate formation of the DNA replication initiation complex once per cell cycle. Binds the DnaA box (a 9 base pair repeat at the origin) and separates the double-stranded (ds)DNA. Forms a right-handed helical filament on oriC DNA; dsDNA binds to the exterior of the filament while single-stranded (ss)DNA is stabiized in the filament's interior. The ATP-DnaA-oriC complex binds and stabilizes one strand of the AT-rich DNA unwinding element (DUE), permitting loading of DNA polymerase. After initiation quickly degrades to an ADP-DnaA complex that is not apt for DNA replication. Binds acidic phospholipids.</text>
</comment>
<dbReference type="InterPro" id="IPR027417">
    <property type="entry name" value="P-loop_NTPase"/>
</dbReference>
<comment type="subunit">
    <text evidence="8">Oligomerizes as a right-handed, spiral filament on DNA at oriC.</text>
</comment>
<dbReference type="InterPro" id="IPR010921">
    <property type="entry name" value="Trp_repressor/repl_initiator"/>
</dbReference>
<keyword evidence="7 8" id="KW-0238">DNA-binding</keyword>
<dbReference type="GO" id="GO:0003688">
    <property type="term" value="F:DNA replication origin binding"/>
    <property type="evidence" value="ECO:0007669"/>
    <property type="project" value="UniProtKB-UniRule"/>
</dbReference>
<dbReference type="InterPro" id="IPR001957">
    <property type="entry name" value="Chromosome_initiator_DnaA"/>
</dbReference>
<dbReference type="Pfam" id="PF00308">
    <property type="entry name" value="Bac_DnaA"/>
    <property type="match status" value="1"/>
</dbReference>
<dbReference type="HAMAP" id="MF_00377">
    <property type="entry name" value="DnaA_bact"/>
    <property type="match status" value="1"/>
</dbReference>
<evidence type="ECO:0000259" key="12">
    <source>
        <dbReference type="SMART" id="SM00382"/>
    </source>
</evidence>
<evidence type="ECO:0000256" key="9">
    <source>
        <dbReference type="NCBIfam" id="TIGR00362"/>
    </source>
</evidence>
<dbReference type="Pfam" id="PF08299">
    <property type="entry name" value="Bac_DnaA_C"/>
    <property type="match status" value="1"/>
</dbReference>
<dbReference type="InterPro" id="IPR013317">
    <property type="entry name" value="DnaA_dom"/>
</dbReference>
<protein>
    <recommendedName>
        <fullName evidence="8 9">Chromosomal replication initiator protein DnaA</fullName>
    </recommendedName>
</protein>
<dbReference type="GO" id="GO:0005524">
    <property type="term" value="F:ATP binding"/>
    <property type="evidence" value="ECO:0007669"/>
    <property type="project" value="UniProtKB-UniRule"/>
</dbReference>
<dbReference type="Gene3D" id="3.30.300.180">
    <property type="match status" value="1"/>
</dbReference>